<dbReference type="PROSITE" id="PS00028">
    <property type="entry name" value="ZINC_FINGER_C2H2_1"/>
    <property type="match status" value="3"/>
</dbReference>
<dbReference type="GO" id="GO:0008270">
    <property type="term" value="F:zinc ion binding"/>
    <property type="evidence" value="ECO:0007669"/>
    <property type="project" value="UniProtKB-KW"/>
</dbReference>
<comment type="subcellular location">
    <subcellularLocation>
        <location evidence="1">Nucleus</location>
    </subcellularLocation>
</comment>
<keyword evidence="2" id="KW-0479">Metal-binding</keyword>
<organism evidence="12">
    <name type="scientific">Neodiprion lecontei</name>
    <name type="common">Redheaded pine sawfly</name>
    <dbReference type="NCBI Taxonomy" id="441921"/>
    <lineage>
        <taxon>Eukaryota</taxon>
        <taxon>Metazoa</taxon>
        <taxon>Ecdysozoa</taxon>
        <taxon>Arthropoda</taxon>
        <taxon>Hexapoda</taxon>
        <taxon>Insecta</taxon>
        <taxon>Pterygota</taxon>
        <taxon>Neoptera</taxon>
        <taxon>Endopterygota</taxon>
        <taxon>Hymenoptera</taxon>
        <taxon>Tenthredinoidea</taxon>
        <taxon>Diprionidae</taxon>
        <taxon>Diprioninae</taxon>
        <taxon>Neodiprion</taxon>
    </lineage>
</organism>
<evidence type="ECO:0000256" key="7">
    <source>
        <dbReference type="ARBA" id="ARBA00023242"/>
    </source>
</evidence>
<keyword evidence="6" id="KW-0238">DNA-binding</keyword>
<name>A0A6J0BYX7_NEOLC</name>
<gene>
    <name evidence="12" type="primary">LOC107224042</name>
</gene>
<keyword evidence="4 8" id="KW-0863">Zinc-finger</keyword>
<dbReference type="InterPro" id="IPR013087">
    <property type="entry name" value="Znf_C2H2_type"/>
</dbReference>
<feature type="domain" description="C2H2-type" evidence="10">
    <location>
        <begin position="372"/>
        <end position="401"/>
    </location>
</feature>
<keyword evidence="5" id="KW-0862">Zinc</keyword>
<keyword evidence="7" id="KW-0539">Nucleus</keyword>
<evidence type="ECO:0000256" key="5">
    <source>
        <dbReference type="ARBA" id="ARBA00022833"/>
    </source>
</evidence>
<dbReference type="GO" id="GO:0005634">
    <property type="term" value="C:nucleus"/>
    <property type="evidence" value="ECO:0007669"/>
    <property type="project" value="UniProtKB-SubCell"/>
</dbReference>
<dbReference type="Proteomes" id="UP000829291">
    <property type="component" value="Chromosome 4"/>
</dbReference>
<dbReference type="SMART" id="SM00355">
    <property type="entry name" value="ZnF_C2H2"/>
    <property type="match status" value="4"/>
</dbReference>
<keyword evidence="3" id="KW-0677">Repeat</keyword>
<evidence type="ECO:0000313" key="12">
    <source>
        <dbReference type="RefSeq" id="XP_015519439.2"/>
    </source>
</evidence>
<dbReference type="PANTHER" id="PTHR16515:SF49">
    <property type="entry name" value="GASTRULA ZINC FINGER PROTEIN XLCGF49.1-LIKE-RELATED"/>
    <property type="match status" value="1"/>
</dbReference>
<dbReference type="GeneID" id="107224042"/>
<evidence type="ECO:0000313" key="11">
    <source>
        <dbReference type="Proteomes" id="UP000829291"/>
    </source>
</evidence>
<evidence type="ECO:0000256" key="2">
    <source>
        <dbReference type="ARBA" id="ARBA00022723"/>
    </source>
</evidence>
<feature type="domain" description="C2H2-type" evidence="10">
    <location>
        <begin position="402"/>
        <end position="429"/>
    </location>
</feature>
<feature type="region of interest" description="Disordered" evidence="9">
    <location>
        <begin position="806"/>
        <end position="831"/>
    </location>
</feature>
<dbReference type="KEGG" id="nlo:107224042"/>
<accession>A0A6J0BYX7</accession>
<feature type="domain" description="C2H2-type" evidence="10">
    <location>
        <begin position="430"/>
        <end position="457"/>
    </location>
</feature>
<dbReference type="GO" id="GO:0003690">
    <property type="term" value="F:double-stranded DNA binding"/>
    <property type="evidence" value="ECO:0007669"/>
    <property type="project" value="UniProtKB-ARBA"/>
</dbReference>
<protein>
    <submittedName>
        <fullName evidence="12">Uncharacterized protein LOC107224042 isoform X1</fullName>
    </submittedName>
</protein>
<feature type="region of interest" description="Disordered" evidence="9">
    <location>
        <begin position="319"/>
        <end position="341"/>
    </location>
</feature>
<evidence type="ECO:0000256" key="3">
    <source>
        <dbReference type="ARBA" id="ARBA00022737"/>
    </source>
</evidence>
<proteinExistence type="predicted"/>
<dbReference type="InParanoid" id="A0A6J0BYX7"/>
<dbReference type="InterPro" id="IPR036236">
    <property type="entry name" value="Znf_C2H2_sf"/>
</dbReference>
<sequence length="1015" mass="115504">MNTKTSLKRVYNYYSGTEHGVGRDSPGALLDMLAEVASQTLHSEKKWTESNVPLKSQSKRVSVKRKCQQEPSFTTSQLLAMPATQLVKQFSVFNSDELKRQYSYTCALVPGCVQRYTSFASEGRARMSIKAHLADHLDYLKRDKDAYSTFTAIAVKQRSPKSSPATKKMRANQQKKPVEVLNKENKESKSEKSTNYLRKILSNEMSFVEFEKQKTLAKMNKITEEHKAEVKKEPQDISGFQVLGDHSYYEHVKVDNNDEKTTPDLNEIMVNQAMGENIMLMVVESDGVHMKELPYIAQDISVPADQDESESIYVPESLTWSEDPNDRNMEMSVPSKPKGKAKFIGTSKEEREMALALMDRIKRKGNPAGGNLQCRICDPPRTFTAPTTLVSHYRSHAGIKPYECRICRAVFTRRHSLKYHMLIHQNQTRFTCADCGKKFRHPSHFREHRRRHTGEAPFGCEDCGQRFKTRNTYKRHLKTRHGKVLTTTGELLHLSEEDFQKVRTNPKRRSETINSESMLDEDVTAPKAIIQFQNQDVNEPEVNLQIGEGLETNYEALDKDSETSCNEFWDNENVVAVGDTKVKADRYRNYEYFHDSQEDKTDDIKTEIGVNNLEFVKVENVLETLKYNEEIAKDDVTMDDRCISVGTKGDNDVDDIRVVKTGEATFDDSFDTRSEVLYNENSNKANTDLIEYVEGIDVTGCGDNTMAYEHDASVLNPDEDCYNLHDQQEETCVHYFEDNLSLENEIEYEESVEIPEQVDEDPSIAGYDEMRVAVEKGESSQLDIVDPLQSEEMINCEEENQRLLIGNDRDGELSQDNNSSHSDRDTTLRENQGVYILGETEVAEEDGEAAGAEERERTKTQYSNQFILQEQSPTLKHQSSRANVAVEHIVQYPMTNYEAEANHAHNSHNSSPRIYLQTNQSNNFTIENKGLISFLTQRINLQQKSTDNIALPKSGNVVKLLNGHPQSFNLLQNGKQSTVLLVASSSNQIKNNFLQSDTDSDIGIKALPVITVHQK</sequence>
<evidence type="ECO:0000256" key="8">
    <source>
        <dbReference type="PROSITE-ProRule" id="PRU00042"/>
    </source>
</evidence>
<evidence type="ECO:0000256" key="6">
    <source>
        <dbReference type="ARBA" id="ARBA00023125"/>
    </source>
</evidence>
<dbReference type="SUPFAM" id="SSF57667">
    <property type="entry name" value="beta-beta-alpha zinc fingers"/>
    <property type="match status" value="2"/>
</dbReference>
<dbReference type="InterPro" id="IPR050331">
    <property type="entry name" value="Zinc_finger"/>
</dbReference>
<feature type="domain" description="C2H2-type" evidence="10">
    <location>
        <begin position="458"/>
        <end position="481"/>
    </location>
</feature>
<keyword evidence="11" id="KW-1185">Reference proteome</keyword>
<dbReference type="PROSITE" id="PS50157">
    <property type="entry name" value="ZINC_FINGER_C2H2_2"/>
    <property type="match status" value="4"/>
</dbReference>
<evidence type="ECO:0000256" key="1">
    <source>
        <dbReference type="ARBA" id="ARBA00004123"/>
    </source>
</evidence>
<dbReference type="GO" id="GO:0010468">
    <property type="term" value="P:regulation of gene expression"/>
    <property type="evidence" value="ECO:0007669"/>
    <property type="project" value="TreeGrafter"/>
</dbReference>
<feature type="region of interest" description="Disordered" evidence="9">
    <location>
        <begin position="158"/>
        <end position="194"/>
    </location>
</feature>
<dbReference type="RefSeq" id="XP_015519439.2">
    <property type="nucleotide sequence ID" value="XM_015663953.2"/>
</dbReference>
<feature type="compositionally biased region" description="Basic and acidic residues" evidence="9">
    <location>
        <begin position="176"/>
        <end position="192"/>
    </location>
</feature>
<dbReference type="PANTHER" id="PTHR16515">
    <property type="entry name" value="PR DOMAIN ZINC FINGER PROTEIN"/>
    <property type="match status" value="1"/>
</dbReference>
<dbReference type="Pfam" id="PF00096">
    <property type="entry name" value="zf-C2H2"/>
    <property type="match status" value="3"/>
</dbReference>
<evidence type="ECO:0000256" key="9">
    <source>
        <dbReference type="SAM" id="MobiDB-lite"/>
    </source>
</evidence>
<dbReference type="Gene3D" id="3.30.160.60">
    <property type="entry name" value="Classic Zinc Finger"/>
    <property type="match status" value="3"/>
</dbReference>
<evidence type="ECO:0000256" key="4">
    <source>
        <dbReference type="ARBA" id="ARBA00022771"/>
    </source>
</evidence>
<dbReference type="OrthoDB" id="3533395at2759"/>
<dbReference type="AlphaFoldDB" id="A0A6J0BYX7"/>
<feature type="compositionally biased region" description="Polar residues" evidence="9">
    <location>
        <begin position="160"/>
        <end position="175"/>
    </location>
</feature>
<reference evidence="12" key="1">
    <citation type="submission" date="2025-08" db="UniProtKB">
        <authorList>
            <consortium name="RefSeq"/>
        </authorList>
    </citation>
    <scope>IDENTIFICATION</scope>
    <source>
        <tissue evidence="12">Thorax and Abdomen</tissue>
    </source>
</reference>
<evidence type="ECO:0000259" key="10">
    <source>
        <dbReference type="PROSITE" id="PS50157"/>
    </source>
</evidence>